<evidence type="ECO:0008006" key="5">
    <source>
        <dbReference type="Google" id="ProtNLM"/>
    </source>
</evidence>
<reference evidence="3" key="2">
    <citation type="submission" date="2021-08" db="EMBL/GenBank/DDBJ databases">
        <authorList>
            <person name="Tani A."/>
            <person name="Ola A."/>
            <person name="Ogura Y."/>
            <person name="Katsura K."/>
            <person name="Hayashi T."/>
        </authorList>
    </citation>
    <scope>NUCLEOTIDE SEQUENCE</scope>
    <source>
        <strain evidence="3">DSM 19015</strain>
    </source>
</reference>
<evidence type="ECO:0000313" key="3">
    <source>
        <dbReference type="EMBL" id="GJD95053.1"/>
    </source>
</evidence>
<accession>A0ABQ4RXY1</accession>
<organism evidence="3 4">
    <name type="scientific">Methylobacterium iners</name>
    <dbReference type="NCBI Taxonomy" id="418707"/>
    <lineage>
        <taxon>Bacteria</taxon>
        <taxon>Pseudomonadati</taxon>
        <taxon>Pseudomonadota</taxon>
        <taxon>Alphaproteobacteria</taxon>
        <taxon>Hyphomicrobiales</taxon>
        <taxon>Methylobacteriaceae</taxon>
        <taxon>Methylobacterium</taxon>
    </lineage>
</organism>
<keyword evidence="2" id="KW-0732">Signal</keyword>
<comment type="caution">
    <text evidence="3">The sequence shown here is derived from an EMBL/GenBank/DDBJ whole genome shotgun (WGS) entry which is preliminary data.</text>
</comment>
<dbReference type="RefSeq" id="WP_238244199.1">
    <property type="nucleotide sequence ID" value="NZ_BPQP01000032.1"/>
</dbReference>
<feature type="chain" id="PRO_5046496472" description="Porin" evidence="2">
    <location>
        <begin position="21"/>
        <end position="114"/>
    </location>
</feature>
<dbReference type="EMBL" id="BPQP01000032">
    <property type="protein sequence ID" value="GJD95053.1"/>
    <property type="molecule type" value="Genomic_DNA"/>
</dbReference>
<proteinExistence type="predicted"/>
<feature type="signal peptide" evidence="2">
    <location>
        <begin position="1"/>
        <end position="20"/>
    </location>
</feature>
<reference evidence="3" key="1">
    <citation type="journal article" date="2021" name="Front. Microbiol.">
        <title>Comprehensive Comparative Genomics and Phenotyping of Methylobacterium Species.</title>
        <authorList>
            <person name="Alessa O."/>
            <person name="Ogura Y."/>
            <person name="Fujitani Y."/>
            <person name="Takami H."/>
            <person name="Hayashi T."/>
            <person name="Sahin N."/>
            <person name="Tani A."/>
        </authorList>
    </citation>
    <scope>NUCLEOTIDE SEQUENCE</scope>
    <source>
        <strain evidence="3">DSM 19015</strain>
    </source>
</reference>
<gene>
    <name evidence="3" type="ORF">OCOJLMKI_2262</name>
</gene>
<feature type="region of interest" description="Disordered" evidence="1">
    <location>
        <begin position="31"/>
        <end position="114"/>
    </location>
</feature>
<name>A0ABQ4RXY1_9HYPH</name>
<dbReference type="Proteomes" id="UP001055125">
    <property type="component" value="Unassembled WGS sequence"/>
</dbReference>
<keyword evidence="4" id="KW-1185">Reference proteome</keyword>
<evidence type="ECO:0000313" key="4">
    <source>
        <dbReference type="Proteomes" id="UP001055125"/>
    </source>
</evidence>
<evidence type="ECO:0000256" key="2">
    <source>
        <dbReference type="SAM" id="SignalP"/>
    </source>
</evidence>
<sequence length="114" mass="11680">MGKFIIVIAVAASLSTGLLAALAAVPARSASAEPDAALPAVEAKPAPGCASAAWPYRPANCPDVGDVQRQDTTPGSSGERAPVRQVRLISLDRRDGENRAPTPPSPARAASKRQ</sequence>
<evidence type="ECO:0000256" key="1">
    <source>
        <dbReference type="SAM" id="MobiDB-lite"/>
    </source>
</evidence>
<protein>
    <recommendedName>
        <fullName evidence="5">Porin</fullName>
    </recommendedName>
</protein>